<gene>
    <name evidence="4" type="ORF">ABEB36_015353</name>
</gene>
<sequence length="386" mass="44388">MARGICSNWKQPIFYNYDCKITKNLLFQIITKLENIGYPVYAINCDLGGSNRGLWNSLNISEENTSFKNPVSDKSIHVFADTPHMIKLLRNHFLDHGYILNGKMITSKPIVDLLHNTVKLDLKIAHKLTEDLLTVKGAQRQKVKYATKLFSHTISRAVTRLGTLGHYKTEDNWRECSDFFKIINDWFDVFNCQIPHPDSRNRVKAYGLALAEQNEILEKMNSIMQNMRKIGGNAILPFQKGILVSIKSLKNLYSDLKEDFELTYLLTYQLNQDPLEGLFSVIRAIGGLHDHPSALQFKYRLRNYLIGRNDEIMSDSANIQRPINFANQPNNNSILNEPTNLTCSVVTGELLSPLNLTIDDRMEIEWDEESLNTKHLEELRWDVSNI</sequence>
<dbReference type="EMBL" id="JBDJPC010000016">
    <property type="protein sequence ID" value="KAL1487972.1"/>
    <property type="molecule type" value="Genomic_DNA"/>
</dbReference>
<evidence type="ECO:0000313" key="5">
    <source>
        <dbReference type="Proteomes" id="UP001566132"/>
    </source>
</evidence>
<protein>
    <recommendedName>
        <fullName evidence="6">Transposable element P transposase</fullName>
    </recommendedName>
</protein>
<dbReference type="Proteomes" id="UP001566132">
    <property type="component" value="Unassembled WGS sequence"/>
</dbReference>
<proteinExistence type="predicted"/>
<evidence type="ECO:0000313" key="4">
    <source>
        <dbReference type="EMBL" id="KAL1487972.1"/>
    </source>
</evidence>
<dbReference type="InterPro" id="IPR048367">
    <property type="entry name" value="TNP-like_RNaseH_C"/>
</dbReference>
<feature type="domain" description="Transposable element P transposase-like RNase H" evidence="1">
    <location>
        <begin position="1"/>
        <end position="58"/>
    </location>
</feature>
<organism evidence="4 5">
    <name type="scientific">Hypothenemus hampei</name>
    <name type="common">Coffee berry borer</name>
    <dbReference type="NCBI Taxonomy" id="57062"/>
    <lineage>
        <taxon>Eukaryota</taxon>
        <taxon>Metazoa</taxon>
        <taxon>Ecdysozoa</taxon>
        <taxon>Arthropoda</taxon>
        <taxon>Hexapoda</taxon>
        <taxon>Insecta</taxon>
        <taxon>Pterygota</taxon>
        <taxon>Neoptera</taxon>
        <taxon>Endopterygota</taxon>
        <taxon>Coleoptera</taxon>
        <taxon>Polyphaga</taxon>
        <taxon>Cucujiformia</taxon>
        <taxon>Curculionidae</taxon>
        <taxon>Scolytinae</taxon>
        <taxon>Hypothenemus</taxon>
    </lineage>
</organism>
<evidence type="ECO:0000259" key="3">
    <source>
        <dbReference type="Pfam" id="PF21789"/>
    </source>
</evidence>
<feature type="domain" description="Transposable element P transposase-like RNase H C-terminal" evidence="3">
    <location>
        <begin position="268"/>
        <end position="298"/>
    </location>
</feature>
<name>A0ABD1DZY4_HYPHA</name>
<dbReference type="Pfam" id="PF21788">
    <property type="entry name" value="TNP-like_GBD"/>
    <property type="match status" value="1"/>
</dbReference>
<keyword evidence="5" id="KW-1185">Reference proteome</keyword>
<dbReference type="Pfam" id="PF21789">
    <property type="entry name" value="TNP-like_RNaseH_C"/>
    <property type="match status" value="1"/>
</dbReference>
<accession>A0ABD1DZY4</accession>
<dbReference type="Pfam" id="PF21787">
    <property type="entry name" value="TNP-like_RNaseH_N"/>
    <property type="match status" value="1"/>
</dbReference>
<reference evidence="4 5" key="1">
    <citation type="submission" date="2024-05" db="EMBL/GenBank/DDBJ databases">
        <title>Genetic variation in Jamaican populations of the coffee berry borer (Hypothenemus hampei).</title>
        <authorList>
            <person name="Errbii M."/>
            <person name="Myrie A."/>
        </authorList>
    </citation>
    <scope>NUCLEOTIDE SEQUENCE [LARGE SCALE GENOMIC DNA]</scope>
    <source>
        <strain evidence="4">JA-Hopewell-2020-01-JO</strain>
        <tissue evidence="4">Whole body</tissue>
    </source>
</reference>
<dbReference type="InterPro" id="IPR048366">
    <property type="entry name" value="TNP-like_GBD"/>
</dbReference>
<feature type="domain" description="Transposable element P transposase-like GTP-binding insertion" evidence="2">
    <location>
        <begin position="84"/>
        <end position="195"/>
    </location>
</feature>
<comment type="caution">
    <text evidence="4">The sequence shown here is derived from an EMBL/GenBank/DDBJ whole genome shotgun (WGS) entry which is preliminary data.</text>
</comment>
<evidence type="ECO:0008006" key="6">
    <source>
        <dbReference type="Google" id="ProtNLM"/>
    </source>
</evidence>
<evidence type="ECO:0000259" key="1">
    <source>
        <dbReference type="Pfam" id="PF21787"/>
    </source>
</evidence>
<dbReference type="InterPro" id="IPR048365">
    <property type="entry name" value="TNP-like_RNaseH_N"/>
</dbReference>
<dbReference type="AlphaFoldDB" id="A0ABD1DZY4"/>
<evidence type="ECO:0000259" key="2">
    <source>
        <dbReference type="Pfam" id="PF21788"/>
    </source>
</evidence>